<dbReference type="Proteomes" id="UP001589585">
    <property type="component" value="Unassembled WGS sequence"/>
</dbReference>
<dbReference type="InterPro" id="IPR011990">
    <property type="entry name" value="TPR-like_helical_dom_sf"/>
</dbReference>
<evidence type="ECO:0000256" key="2">
    <source>
        <dbReference type="ARBA" id="ARBA00006275"/>
    </source>
</evidence>
<evidence type="ECO:0000313" key="9">
    <source>
        <dbReference type="Proteomes" id="UP001589585"/>
    </source>
</evidence>
<evidence type="ECO:0000256" key="1">
    <source>
        <dbReference type="ARBA" id="ARBA00004442"/>
    </source>
</evidence>
<sequence length="530" mass="61107">MKNNCKLNKMMKNINFVFVFACLIAILNTSCNDFLEEEVLDEISVDYIYTTENGLEIGVNALYNLMRSYNAPGGFDDRLVSNIFFLAGTDLGMTRTFHRPYGPNHTPSNFAANKWVNGYQIIDRCNAIITSAQDVDMDVDKKNHLLAQARVIRGETYLDLIRMYDNILLDTTATTPQNVNDPIVYEQADPLDVFKLIDKDLSFAINNLSYNEPYGRYNKATARHIKGKSAMWQSDWQEAAIQFDSIVERSGHTLVAINNVFGQNLKHKETLFAYTRDKLFSGDDINNATDIAGGGDGSWFGSVFTQRLYELASGDFIAQVEHGGQSLGWSYPNDYLQSLYDKNNDKRYVAYYYPETYIANNPESPRFGQVIPVEAYEDNFRRYHFSLKKFYDVNKEPLANESWKDHMYYRFAETLLLGSEAHWRLGAEGKALDYINRIRERAFDSNAFNFTSFTLEDYLEESARELAFEKNRWFLLKRLGLLVERQNLYYRYGSNSSNQVPEPMKPHMVRLPIPQSQIDLMGTFPQNPGY</sequence>
<gene>
    <name evidence="8" type="ORF">ACFFU9_13870</name>
</gene>
<dbReference type="InterPro" id="IPR012944">
    <property type="entry name" value="SusD_RagB_dom"/>
</dbReference>
<feature type="domain" description="RagB/SusD" evidence="7">
    <location>
        <begin position="327"/>
        <end position="530"/>
    </location>
</feature>
<dbReference type="EMBL" id="JBHMFC010000098">
    <property type="protein sequence ID" value="MFB9057830.1"/>
    <property type="molecule type" value="Genomic_DNA"/>
</dbReference>
<feature type="chain" id="PRO_5045847827" evidence="6">
    <location>
        <begin position="22"/>
        <end position="530"/>
    </location>
</feature>
<evidence type="ECO:0000256" key="5">
    <source>
        <dbReference type="ARBA" id="ARBA00023237"/>
    </source>
</evidence>
<evidence type="ECO:0000259" key="7">
    <source>
        <dbReference type="Pfam" id="PF07980"/>
    </source>
</evidence>
<keyword evidence="4" id="KW-0472">Membrane</keyword>
<keyword evidence="5" id="KW-0998">Cell outer membrane</keyword>
<dbReference type="Pfam" id="PF07980">
    <property type="entry name" value="SusD_RagB"/>
    <property type="match status" value="1"/>
</dbReference>
<comment type="caution">
    <text evidence="8">The sequence shown here is derived from an EMBL/GenBank/DDBJ whole genome shotgun (WGS) entry which is preliminary data.</text>
</comment>
<dbReference type="SUPFAM" id="SSF48452">
    <property type="entry name" value="TPR-like"/>
    <property type="match status" value="1"/>
</dbReference>
<evidence type="ECO:0000256" key="4">
    <source>
        <dbReference type="ARBA" id="ARBA00023136"/>
    </source>
</evidence>
<proteinExistence type="inferred from homology"/>
<name>A0ABV5FEH0_9FLAO</name>
<keyword evidence="3 6" id="KW-0732">Signal</keyword>
<keyword evidence="9" id="KW-1185">Reference proteome</keyword>
<evidence type="ECO:0000256" key="6">
    <source>
        <dbReference type="SAM" id="SignalP"/>
    </source>
</evidence>
<protein>
    <submittedName>
        <fullName evidence="8">RagB/SusD family nutrient uptake outer membrane protein</fullName>
    </submittedName>
</protein>
<comment type="similarity">
    <text evidence="2">Belongs to the SusD family.</text>
</comment>
<reference evidence="8 9" key="1">
    <citation type="submission" date="2024-09" db="EMBL/GenBank/DDBJ databases">
        <authorList>
            <person name="Sun Q."/>
            <person name="Mori K."/>
        </authorList>
    </citation>
    <scope>NUCLEOTIDE SEQUENCE [LARGE SCALE GENOMIC DNA]</scope>
    <source>
        <strain evidence="8 9">CECT 8622</strain>
    </source>
</reference>
<organism evidence="8 9">
    <name type="scientific">Mariniflexile ostreae</name>
    <dbReference type="NCBI Taxonomy" id="1520892"/>
    <lineage>
        <taxon>Bacteria</taxon>
        <taxon>Pseudomonadati</taxon>
        <taxon>Bacteroidota</taxon>
        <taxon>Flavobacteriia</taxon>
        <taxon>Flavobacteriales</taxon>
        <taxon>Flavobacteriaceae</taxon>
        <taxon>Mariniflexile</taxon>
    </lineage>
</organism>
<accession>A0ABV5FEH0</accession>
<comment type="subcellular location">
    <subcellularLocation>
        <location evidence="1">Cell outer membrane</location>
    </subcellularLocation>
</comment>
<evidence type="ECO:0000313" key="8">
    <source>
        <dbReference type="EMBL" id="MFB9057830.1"/>
    </source>
</evidence>
<evidence type="ECO:0000256" key="3">
    <source>
        <dbReference type="ARBA" id="ARBA00022729"/>
    </source>
</evidence>
<feature type="signal peptide" evidence="6">
    <location>
        <begin position="1"/>
        <end position="21"/>
    </location>
</feature>
<dbReference type="Gene3D" id="1.25.40.390">
    <property type="match status" value="1"/>
</dbReference>